<evidence type="ECO:0000313" key="2">
    <source>
        <dbReference type="EMBL" id="KAH9315671.1"/>
    </source>
</evidence>
<accession>A0AA38G3F6</accession>
<dbReference type="Proteomes" id="UP000824469">
    <property type="component" value="Unassembled WGS sequence"/>
</dbReference>
<proteinExistence type="predicted"/>
<feature type="region of interest" description="Disordered" evidence="1">
    <location>
        <begin position="1"/>
        <end position="27"/>
    </location>
</feature>
<name>A0AA38G3F6_TAXCH</name>
<dbReference type="EMBL" id="JAHRHJ020000005">
    <property type="protein sequence ID" value="KAH9315671.1"/>
    <property type="molecule type" value="Genomic_DNA"/>
</dbReference>
<reference evidence="2 3" key="1">
    <citation type="journal article" date="2021" name="Nat. Plants">
        <title>The Taxus genome provides insights into paclitaxel biosynthesis.</title>
        <authorList>
            <person name="Xiong X."/>
            <person name="Gou J."/>
            <person name="Liao Q."/>
            <person name="Li Y."/>
            <person name="Zhou Q."/>
            <person name="Bi G."/>
            <person name="Li C."/>
            <person name="Du R."/>
            <person name="Wang X."/>
            <person name="Sun T."/>
            <person name="Guo L."/>
            <person name="Liang H."/>
            <person name="Lu P."/>
            <person name="Wu Y."/>
            <person name="Zhang Z."/>
            <person name="Ro D.K."/>
            <person name="Shang Y."/>
            <person name="Huang S."/>
            <person name="Yan J."/>
        </authorList>
    </citation>
    <scope>NUCLEOTIDE SEQUENCE [LARGE SCALE GENOMIC DNA]</scope>
    <source>
        <strain evidence="2">Ta-2019</strain>
    </source>
</reference>
<keyword evidence="3" id="KW-1185">Reference proteome</keyword>
<gene>
    <name evidence="2" type="ORF">KI387_024298</name>
</gene>
<feature type="non-terminal residue" evidence="2">
    <location>
        <position position="1"/>
    </location>
</feature>
<feature type="non-terminal residue" evidence="2">
    <location>
        <position position="124"/>
    </location>
</feature>
<organism evidence="2 3">
    <name type="scientific">Taxus chinensis</name>
    <name type="common">Chinese yew</name>
    <name type="synonym">Taxus wallichiana var. chinensis</name>
    <dbReference type="NCBI Taxonomy" id="29808"/>
    <lineage>
        <taxon>Eukaryota</taxon>
        <taxon>Viridiplantae</taxon>
        <taxon>Streptophyta</taxon>
        <taxon>Embryophyta</taxon>
        <taxon>Tracheophyta</taxon>
        <taxon>Spermatophyta</taxon>
        <taxon>Pinopsida</taxon>
        <taxon>Pinidae</taxon>
        <taxon>Conifers II</taxon>
        <taxon>Cupressales</taxon>
        <taxon>Taxaceae</taxon>
        <taxon>Taxus</taxon>
    </lineage>
</organism>
<comment type="caution">
    <text evidence="2">The sequence shown here is derived from an EMBL/GenBank/DDBJ whole genome shotgun (WGS) entry which is preliminary data.</text>
</comment>
<feature type="compositionally biased region" description="Basic residues" evidence="1">
    <location>
        <begin position="1"/>
        <end position="11"/>
    </location>
</feature>
<evidence type="ECO:0000256" key="1">
    <source>
        <dbReference type="SAM" id="MobiDB-lite"/>
    </source>
</evidence>
<sequence length="124" mass="14596">QFSAKFPHKHEKRDNDDHEKKNKRYSREKEFKKFDHKKNGKKIFYTKEEAYYSEANSKNNSSDSDFDSNHKDLGDEFLFMIKCSMRSTIGGSSLLGDFLSGYCKDYEEEEYVVENESTCAQSEL</sequence>
<evidence type="ECO:0000313" key="3">
    <source>
        <dbReference type="Proteomes" id="UP000824469"/>
    </source>
</evidence>
<dbReference type="AlphaFoldDB" id="A0AA38G3F6"/>
<protein>
    <submittedName>
        <fullName evidence="2">Uncharacterized protein</fullName>
    </submittedName>
</protein>
<feature type="compositionally biased region" description="Basic and acidic residues" evidence="1">
    <location>
        <begin position="12"/>
        <end position="27"/>
    </location>
</feature>